<dbReference type="Proteomes" id="UP000824145">
    <property type="component" value="Unassembled WGS sequence"/>
</dbReference>
<proteinExistence type="inferred from homology"/>
<dbReference type="Pfam" id="PF07687">
    <property type="entry name" value="M20_dimer"/>
    <property type="match status" value="1"/>
</dbReference>
<dbReference type="SUPFAM" id="SSF55031">
    <property type="entry name" value="Bacterial exopeptidase dimerisation domain"/>
    <property type="match status" value="1"/>
</dbReference>
<feature type="domain" description="Peptidase M20 dimerisation" evidence="6">
    <location>
        <begin position="241"/>
        <end position="386"/>
    </location>
</feature>
<sequence length="491" mass="53248">MTALCVVLGILGGILILGLLVLIIRALTIKNKSSGKPFVKQEGRLEEVEKHISQAISIATVSQVDESAVDKAQFEKFADFLQKTYPLVHSRLSKQIIGGALVFFLPGSDPSLEPIAMLAHQDVVPVSAGTEGDWTHPPFSGHNDGEFIWGRGALDMKNHLIAVMEATENLLKKGFAPKRGLYILLGCNEEIVASENSSAKKVAAYLEENGVRLKCVVDEGGGVIPLSYKNIIDKTLVGIGVAEKGYLDVELSVSAKGGHSSAPPAHTALGIISKAICRIEKHPYKAKMPDFIYDMLSIVGRDVKSFPLRLITCNLRLFKPLLTFVMGKIPAAASVVRTCTAVTMCSASAAPNVLPQRASAVLNMRLMPGVSIDDAVTRLKKIIRDERISVKVLKGNPAPPVSSTKTDTFKLAAKLLGDGCSDRTVAPYIVMGATDSRYYTRICDEIYRISPFQTPVSLLLTTHGTNERLPISSIKTAVKFFEEFIEQRTAF</sequence>
<accession>A0A9D1MLE4</accession>
<evidence type="ECO:0000256" key="3">
    <source>
        <dbReference type="ARBA" id="ARBA00022723"/>
    </source>
</evidence>
<evidence type="ECO:0000256" key="1">
    <source>
        <dbReference type="ARBA" id="ARBA00006247"/>
    </source>
</evidence>
<comment type="similarity">
    <text evidence="1">Belongs to the peptidase M20A family.</text>
</comment>
<evidence type="ECO:0000256" key="5">
    <source>
        <dbReference type="ARBA" id="ARBA00022833"/>
    </source>
</evidence>
<dbReference type="EMBL" id="DVNJ01000001">
    <property type="protein sequence ID" value="HIU62223.1"/>
    <property type="molecule type" value="Genomic_DNA"/>
</dbReference>
<dbReference type="InterPro" id="IPR011650">
    <property type="entry name" value="Peptidase_M20_dimer"/>
</dbReference>
<reference evidence="7" key="1">
    <citation type="submission" date="2020-10" db="EMBL/GenBank/DDBJ databases">
        <authorList>
            <person name="Gilroy R."/>
        </authorList>
    </citation>
    <scope>NUCLEOTIDE SEQUENCE</scope>
    <source>
        <strain evidence="7">9366</strain>
    </source>
</reference>
<dbReference type="GO" id="GO:0006508">
    <property type="term" value="P:proteolysis"/>
    <property type="evidence" value="ECO:0007669"/>
    <property type="project" value="UniProtKB-KW"/>
</dbReference>
<dbReference type="Pfam" id="PF01546">
    <property type="entry name" value="Peptidase_M20"/>
    <property type="match status" value="1"/>
</dbReference>
<evidence type="ECO:0000256" key="2">
    <source>
        <dbReference type="ARBA" id="ARBA00022670"/>
    </source>
</evidence>
<dbReference type="PANTHER" id="PTHR45962:SF1">
    <property type="entry name" value="N-FATTY-ACYL-AMINO ACID SYNTHASE_HYDROLASE PM20D1"/>
    <property type="match status" value="1"/>
</dbReference>
<dbReference type="InterPro" id="IPR002933">
    <property type="entry name" value="Peptidase_M20"/>
</dbReference>
<dbReference type="GO" id="GO:0046872">
    <property type="term" value="F:metal ion binding"/>
    <property type="evidence" value="ECO:0007669"/>
    <property type="project" value="UniProtKB-KW"/>
</dbReference>
<dbReference type="PROSITE" id="PS00758">
    <property type="entry name" value="ARGE_DAPE_CPG2_1"/>
    <property type="match status" value="1"/>
</dbReference>
<dbReference type="InterPro" id="IPR047177">
    <property type="entry name" value="Pept_M20A"/>
</dbReference>
<dbReference type="PANTHER" id="PTHR45962">
    <property type="entry name" value="N-FATTY-ACYL-AMINO ACID SYNTHASE/HYDROLASE PM20D1"/>
    <property type="match status" value="1"/>
</dbReference>
<keyword evidence="2" id="KW-0645">Protease</keyword>
<keyword evidence="4" id="KW-0378">Hydrolase</keyword>
<protein>
    <submittedName>
        <fullName evidence="7">M20/M25/M40 family metallo-hydrolase</fullName>
    </submittedName>
</protein>
<evidence type="ECO:0000256" key="4">
    <source>
        <dbReference type="ARBA" id="ARBA00022801"/>
    </source>
</evidence>
<reference evidence="7" key="2">
    <citation type="journal article" date="2021" name="PeerJ">
        <title>Extensive microbial diversity within the chicken gut microbiome revealed by metagenomics and culture.</title>
        <authorList>
            <person name="Gilroy R."/>
            <person name="Ravi A."/>
            <person name="Getino M."/>
            <person name="Pursley I."/>
            <person name="Horton D.L."/>
            <person name="Alikhan N.F."/>
            <person name="Baker D."/>
            <person name="Gharbi K."/>
            <person name="Hall N."/>
            <person name="Watson M."/>
            <person name="Adriaenssens E.M."/>
            <person name="Foster-Nyarko E."/>
            <person name="Jarju S."/>
            <person name="Secka A."/>
            <person name="Antonio M."/>
            <person name="Oren A."/>
            <person name="Chaudhuri R.R."/>
            <person name="La Ragione R."/>
            <person name="Hildebrand F."/>
            <person name="Pallen M.J."/>
        </authorList>
    </citation>
    <scope>NUCLEOTIDE SEQUENCE</scope>
    <source>
        <strain evidence="7">9366</strain>
    </source>
</reference>
<dbReference type="InterPro" id="IPR001261">
    <property type="entry name" value="ArgE/DapE_CS"/>
</dbReference>
<dbReference type="InterPro" id="IPR036264">
    <property type="entry name" value="Bact_exopeptidase_dim_dom"/>
</dbReference>
<dbReference type="AlphaFoldDB" id="A0A9D1MLE4"/>
<keyword evidence="5" id="KW-0862">Zinc</keyword>
<dbReference type="Gene3D" id="1.10.150.900">
    <property type="match status" value="1"/>
</dbReference>
<dbReference type="GO" id="GO:0008233">
    <property type="term" value="F:peptidase activity"/>
    <property type="evidence" value="ECO:0007669"/>
    <property type="project" value="UniProtKB-KW"/>
</dbReference>
<organism evidence="7 8">
    <name type="scientific">Candidatus Caccalectryoclostridium excrementigallinarum</name>
    <dbReference type="NCBI Taxonomy" id="2840710"/>
    <lineage>
        <taxon>Bacteria</taxon>
        <taxon>Bacillati</taxon>
        <taxon>Bacillota</taxon>
        <taxon>Clostridia</taxon>
        <taxon>Christensenellales</taxon>
        <taxon>Christensenellaceae</taxon>
        <taxon>Christensenellaceae incertae sedis</taxon>
        <taxon>Candidatus Caccalectryoclostridium</taxon>
    </lineage>
</organism>
<keyword evidence="3" id="KW-0479">Metal-binding</keyword>
<evidence type="ECO:0000313" key="8">
    <source>
        <dbReference type="Proteomes" id="UP000824145"/>
    </source>
</evidence>
<gene>
    <name evidence="7" type="ORF">IAB07_00455</name>
</gene>
<name>A0A9D1MLE4_9FIRM</name>
<evidence type="ECO:0000313" key="7">
    <source>
        <dbReference type="EMBL" id="HIU62223.1"/>
    </source>
</evidence>
<comment type="caution">
    <text evidence="7">The sequence shown here is derived from an EMBL/GenBank/DDBJ whole genome shotgun (WGS) entry which is preliminary data.</text>
</comment>
<dbReference type="Gene3D" id="3.40.630.10">
    <property type="entry name" value="Zn peptidases"/>
    <property type="match status" value="1"/>
</dbReference>
<dbReference type="Gene3D" id="3.30.70.360">
    <property type="match status" value="1"/>
</dbReference>
<evidence type="ECO:0000259" key="6">
    <source>
        <dbReference type="Pfam" id="PF07687"/>
    </source>
</evidence>
<dbReference type="SUPFAM" id="SSF53187">
    <property type="entry name" value="Zn-dependent exopeptidases"/>
    <property type="match status" value="1"/>
</dbReference>